<name>A0ABQ8QC37_9AGAR</name>
<evidence type="ECO:0000256" key="3">
    <source>
        <dbReference type="ARBA" id="ARBA00022670"/>
    </source>
</evidence>
<dbReference type="PANTHER" id="PTHR13367">
    <property type="entry name" value="UBIQUITIN THIOESTERASE"/>
    <property type="match status" value="1"/>
</dbReference>
<evidence type="ECO:0000256" key="5">
    <source>
        <dbReference type="ARBA" id="ARBA00022801"/>
    </source>
</evidence>
<evidence type="ECO:0000259" key="9">
    <source>
        <dbReference type="Pfam" id="PF12359"/>
    </source>
</evidence>
<dbReference type="Pfam" id="PF20255">
    <property type="entry name" value="DUF6606"/>
    <property type="match status" value="1"/>
</dbReference>
<evidence type="ECO:0000256" key="4">
    <source>
        <dbReference type="ARBA" id="ARBA00022786"/>
    </source>
</evidence>
<feature type="domain" description="DUF3638" evidence="8">
    <location>
        <begin position="2038"/>
        <end position="2255"/>
    </location>
</feature>
<keyword evidence="5" id="KW-0378">Hydrolase</keyword>
<comment type="caution">
    <text evidence="11">The sequence shown here is derived from an EMBL/GenBank/DDBJ whole genome shotgun (WGS) entry which is preliminary data.</text>
</comment>
<dbReference type="Proteomes" id="UP001163828">
    <property type="component" value="Unassembled WGS sequence"/>
</dbReference>
<dbReference type="InterPro" id="IPR051346">
    <property type="entry name" value="OTU_Deubiquitinase"/>
</dbReference>
<keyword evidence="12" id="KW-1185">Reference proteome</keyword>
<evidence type="ECO:0000313" key="12">
    <source>
        <dbReference type="Proteomes" id="UP001163828"/>
    </source>
</evidence>
<keyword evidence="4" id="KW-0833">Ubl conjugation pathway</keyword>
<dbReference type="EC" id="3.4.19.12" evidence="2"/>
<keyword evidence="6" id="KW-0788">Thiol protease</keyword>
<evidence type="ECO:0000256" key="7">
    <source>
        <dbReference type="SAM" id="MobiDB-lite"/>
    </source>
</evidence>
<accession>A0ABQ8QC37</accession>
<protein>
    <recommendedName>
        <fullName evidence="2">ubiquitinyl hydrolase 1</fullName>
        <ecNumber evidence="2">3.4.19.12</ecNumber>
    </recommendedName>
</protein>
<sequence>MTRVTPFASATVPSKLNMDTNEEFATLNFIINHVFFPPKLPQKSDVSTSRNFALCGIFLELAEEYGRHLDTPSQKAWRAVLKMLRCYQESHESQDINVETLQKDLQHLDPGGFLILYIQKQNAALFIRRLVGGDVSISSFEVSFSNAEVMAAEARIACTFPGPAITIPSPIWRDTSFRREFSNFLLHMNRDGLDDAEAHTKKANSTVVEMREVVDPKYISELLMGIFHGIGSPTAIEDVRFVTKRIGDDVLWKKAFLPWRRSPVYLVLRVGLQLALSYVYSSVDADHYQYKAFMGFAQAYFLQRAVQDHPGLETDLLYAMRTKVARRIHKLEIRFPTITIPPYVMTAAQEASNAVEEVLQNRWDRVQSMQDQSPEWNPESLNFEDDTLLLLENARPRILQALQRSASSIPSSTFSPQNPHRLRYETDFSTFTWTKLESIFADNTRVALADFEYVVHTHLGSWTETNLVNSNASRVIYECMEVYFSESRRIYSKENPEDQSLMILALSAMWVSLDKIVVAQVPLLSQYSPELTTKILEPLLLWQTNDLGALQDIVHYISDRRNRAQILDGIFTDSESESTFYQKYFDSSPSLQSLKNQIEDDATKRRQGCRRLLEERNSRYYDLMRQASTFSHDHKTVSRQEKWRWVMYEDKSGCQRCLLEANAKGIPHIDVDEWPLPSRARAANRVCFELACPEPFKWWRAATWLLLYDFGTQSQYHIGISQQYGKLPGTYAIPVHSTPIKFTLATATKSFKVSHYRSRPIPAKEEDVMVNCGSTWKLFSILDECWAADRPFSNSSFKEICTPVVMGPYQALQFSLEGTSHTSNAVISAQAHCHPDLNLHEFVAFGSLRSGGRLQWMNIAREIVAGSLTFRCESVHALLLQAAFQVGNWMNSKDDSGWVLEWHRELTDENFARKLLEILMHLMHSVASNWDAVVSLRGIILLTCRIMSGNPGIEDQACHLLRCARKIGMEWIAQLQENLSSASEDHHTILSTRLCEIAATCRATYSGDPANLTKLLQTSDDSSTFIYCSAIIYENTPFKRGGLSREFCRFLDRDERLAVSVYDHLIDLVTEDCTGLDKAVALLWPAYRPYKGWERLCLPNECWVVTKTAPSTSSQAISQQVHINMIDGRLLIEGKPVGRLPREITDHALYTRCLQQITINEENTRSGPIGYTRNGIFKPSSGVWIHFCYDTANGDLVIRTRKQSEISELIPHTNFSNDLPNPFWNDYVHWLRISREVIELCSLRDIWSSSPSNKHITDIVTSPRMLVQRQDYLIAPHSQTAHMIAAQLAPLEYPDEILVIFSRLDGTITVNLPRFRSEFLLKDQVLQSKNMPGFCVDHSSHRSMGAMFGLQNQLVLRPVDLGSNDMKKVLVPYGQVQVQKDHSLDHVTVEIEYHSGKQATYHEYLVNTDLGCLEASTSLTPRLYKVYLHAVTSGRLPDPLTGRTGTEEALLEYSSASCMSFLELAEADRDLLELIKALQPKRTFYPEHLKVMQNVLWHSDLPPLSQHCAFSRITDNIWAYAQKLSLFHSDTISDFNSSLSESDQSSPPLVKKAEFREALFNNPDLQANSSSQDNSHTLRSITPANLVSKTSQQIFLSFNEGLLAVDTNFSNLYSLFKEWSPISPALKLEVNLSYSKDWLTPSFGNMWLSVFDLLRKQGTNAHYPALFTLSAMAFHSPECMHIIPAFLSFGIDPHFQIPSFPLPELSPQCSVYKLEHGLEPDIDCIKCIVSEAAYGLDSAPWEASNLHRGKDEDDWSFFNRKREDYERQRGHIATEITRHYTSLWPAKTTHLPTNPAYSRLFDMTRLHSDITDIFANCFQNMKLHQFLVGVQSALQTTHCRTYPYPMLREIPFPLARSAPSSMYLKERLSLEILFNQRTPPQRDENGSIIPDTQELASLLSELRQSSKPFLRLYGEQLDTSRLSFHLPIGSRADGVDKHSARYIERINEVMNCLSSGTEAELLSKQAGQWPRLTVKTLLRHLSLELRACCPSHWRNVLTALACDLLHLQHARRVVDLRRNQSPLYVQEIEATPVPFIEACENPEWVLIQIESRFTLRPLQHLVLQEMVYPSSSTNTVYQLNMGEGKSSVIAPLAVTTLADRKTLVRLVILKPLTRQMFHLLVARLTGLCGRRIFFLPFSRSVNMGPAEIDNVRSLLQECVDVGGILITQPEHILSFHLLTIERLIANHPTAPTLMKLQKWLSKCSRDIFDESDEILHSKYQLIYTMGQQQPLEDHPDRWITIQHVFSLVSQHLNRLKHEFPTDIEVLEKEPGSFPSFRLLKSAPGAALREWLADDIMAGRLENVNFSFLVNEERKVVRKFITSFDVDTENVSIVQRYFEASGKWGSVLLLRGLLGQGLLAYVLMKRRWRVDYGLDLKRSLLAVPYRAKDVPSLNAEFGHPDITLLLTCLSYYYQGLDRDQFLTALQLLLNSDNAAAEYETWIVGLDLPPELRQETGINLEDPTQLTEILLPRFRQTKRVIDFYLAAIVFPKTAKEFPNKLSTSAWDLAEKSQRVKTGFSGTNDNQFLLPTTIRQESLPGQEGTSAKVLSYLLQPENGPCISAEDLKLDYVPLKALLSHIASLLTPVRILFDVGAQVMEVNQEVAMIWLETDSKAQAAIYFDDKDEVTVLTRDGTIEPFILSSFRNRLGECVIYLDDAHTRGTDLKFPSQARALVTLGETVTKDRLVQGKCSLTHSRCKTNQTCRDRLACMRLRQLGQGQSVLFFAPLEIARAIRTDARRADSDVIQVIDILRWAMLRTCEDIEHHISHWVQQGVDFHERNLVWSAAKDSESPHDIAQLSSAWLRPEARTLEQLYLPLSAQPSSSDHIVSSNVAKARKIPEIQARLDMLGILNIGDAGIDEEQEREVAQEIEQERQQERPPPAEPLSHHVLDDVRALVKTGKLNPQSSAFLPLFNTVPLGTWNQLHEKASRWSNQLWATRDFSMTTTANGSSKEHMRPVNWLLSVCPASSSAMNIIVLSPYEVQELLPAIRKSKVVNLHMYSPRTRREMRTFEDLKFFCIPPLQSSWSSPDSLIISQLNLFSGQLYFANYDVYRNLCAFLGLGAHFEGSAGPVVDSDGFVRPAARFDNKVIEIFYAGCPFVFSPVLFLRELTALRRKGNKYLSTHMGKIVHGRFLEKEDFE</sequence>
<proteinExistence type="predicted"/>
<evidence type="ECO:0000256" key="2">
    <source>
        <dbReference type="ARBA" id="ARBA00012759"/>
    </source>
</evidence>
<gene>
    <name evidence="11" type="ORF">F5050DRAFT_1902990</name>
</gene>
<evidence type="ECO:0000256" key="6">
    <source>
        <dbReference type="ARBA" id="ARBA00022807"/>
    </source>
</evidence>
<feature type="region of interest" description="Disordered" evidence="7">
    <location>
        <begin position="2860"/>
        <end position="2885"/>
    </location>
</feature>
<evidence type="ECO:0000259" key="8">
    <source>
        <dbReference type="Pfam" id="PF12340"/>
    </source>
</evidence>
<reference evidence="11" key="1">
    <citation type="submission" date="2022-08" db="EMBL/GenBank/DDBJ databases">
        <authorList>
            <consortium name="DOE Joint Genome Institute"/>
            <person name="Min B."/>
            <person name="Riley R."/>
            <person name="Sierra-Patev S."/>
            <person name="Naranjo-Ortiz M."/>
            <person name="Looney B."/>
            <person name="Konkel Z."/>
            <person name="Slot J.C."/>
            <person name="Sakamoto Y."/>
            <person name="Steenwyk J.L."/>
            <person name="Rokas A."/>
            <person name="Carro J."/>
            <person name="Camarero S."/>
            <person name="Ferreira P."/>
            <person name="Molpeceres G."/>
            <person name="Ruiz-Duenas F.J."/>
            <person name="Serrano A."/>
            <person name="Henrissat B."/>
            <person name="Drula E."/>
            <person name="Hughes K.W."/>
            <person name="Mata J.L."/>
            <person name="Ishikawa N.K."/>
            <person name="Vargas-Isla R."/>
            <person name="Ushijima S."/>
            <person name="Smith C.A."/>
            <person name="Ahrendt S."/>
            <person name="Andreopoulos W."/>
            <person name="He G."/>
            <person name="Labutti K."/>
            <person name="Lipzen A."/>
            <person name="Ng V."/>
            <person name="Sandor L."/>
            <person name="Barry K."/>
            <person name="Martinez A.T."/>
            <person name="Xiao Y."/>
            <person name="Gibbons J.G."/>
            <person name="Terashima K."/>
            <person name="Hibbett D.S."/>
            <person name="Grigoriev I.V."/>
        </authorList>
    </citation>
    <scope>NUCLEOTIDE SEQUENCE</scope>
    <source>
        <strain evidence="11">TFB10827</strain>
    </source>
</reference>
<dbReference type="PANTHER" id="PTHR13367:SF34">
    <property type="match status" value="1"/>
</dbReference>
<evidence type="ECO:0000259" key="10">
    <source>
        <dbReference type="Pfam" id="PF20255"/>
    </source>
</evidence>
<keyword evidence="3" id="KW-0645">Protease</keyword>
<comment type="catalytic activity">
    <reaction evidence="1">
        <text>Thiol-dependent hydrolysis of ester, thioester, amide, peptide and isopeptide bonds formed by the C-terminal Gly of ubiquitin (a 76-residue protein attached to proteins as an intracellular targeting signal).</text>
        <dbReference type="EC" id="3.4.19.12"/>
    </reaction>
</comment>
<dbReference type="Pfam" id="PF12340">
    <property type="entry name" value="DUF3638"/>
    <property type="match status" value="1"/>
</dbReference>
<dbReference type="Pfam" id="PF12359">
    <property type="entry name" value="DUF3645"/>
    <property type="match status" value="1"/>
</dbReference>
<feature type="domain" description="DUF6606" evidence="10">
    <location>
        <begin position="30"/>
        <end position="303"/>
    </location>
</feature>
<feature type="compositionally biased region" description="Basic and acidic residues" evidence="7">
    <location>
        <begin position="2863"/>
        <end position="2876"/>
    </location>
</feature>
<dbReference type="InterPro" id="IPR022105">
    <property type="entry name" value="DUF3645"/>
</dbReference>
<evidence type="ECO:0000313" key="11">
    <source>
        <dbReference type="EMBL" id="KAJ3996107.1"/>
    </source>
</evidence>
<evidence type="ECO:0000256" key="1">
    <source>
        <dbReference type="ARBA" id="ARBA00000707"/>
    </source>
</evidence>
<dbReference type="InterPro" id="IPR022099">
    <property type="entry name" value="DUF3638"/>
</dbReference>
<organism evidence="11 12">
    <name type="scientific">Lentinula boryana</name>
    <dbReference type="NCBI Taxonomy" id="40481"/>
    <lineage>
        <taxon>Eukaryota</taxon>
        <taxon>Fungi</taxon>
        <taxon>Dikarya</taxon>
        <taxon>Basidiomycota</taxon>
        <taxon>Agaricomycotina</taxon>
        <taxon>Agaricomycetes</taxon>
        <taxon>Agaricomycetidae</taxon>
        <taxon>Agaricales</taxon>
        <taxon>Marasmiineae</taxon>
        <taxon>Omphalotaceae</taxon>
        <taxon>Lentinula</taxon>
    </lineage>
</organism>
<dbReference type="EMBL" id="MU790626">
    <property type="protein sequence ID" value="KAJ3996107.1"/>
    <property type="molecule type" value="Genomic_DNA"/>
</dbReference>
<dbReference type="InterPro" id="IPR046541">
    <property type="entry name" value="DUF6606"/>
</dbReference>
<feature type="domain" description="DUF3645" evidence="9">
    <location>
        <begin position="2374"/>
        <end position="2406"/>
    </location>
</feature>